<dbReference type="EMBL" id="JAAISW010000003">
    <property type="protein sequence ID" value="NSJ42784.1"/>
    <property type="molecule type" value="Genomic_DNA"/>
</dbReference>
<dbReference type="RefSeq" id="WP_002567434.1">
    <property type="nucleotide sequence ID" value="NZ_AP031445.1"/>
</dbReference>
<accession>A0ABD6LDT2</accession>
<protein>
    <recommendedName>
        <fullName evidence="3">DUF4240 domain-containing protein</fullName>
    </recommendedName>
</protein>
<proteinExistence type="predicted"/>
<gene>
    <name evidence="1" type="ORF">G5B26_04130</name>
</gene>
<dbReference type="AlphaFoldDB" id="A0ABD6LDT2"/>
<evidence type="ECO:0000313" key="1">
    <source>
        <dbReference type="EMBL" id="NSJ42784.1"/>
    </source>
</evidence>
<evidence type="ECO:0008006" key="3">
    <source>
        <dbReference type="Google" id="ProtNLM"/>
    </source>
</evidence>
<dbReference type="Proteomes" id="UP000719916">
    <property type="component" value="Unassembled WGS sequence"/>
</dbReference>
<comment type="caution">
    <text evidence="1">The sequence shown here is derived from an EMBL/GenBank/DDBJ whole genome shotgun (WGS) entry which is preliminary data.</text>
</comment>
<reference evidence="1 2" key="1">
    <citation type="journal article" date="2020" name="Cell Host Microbe">
        <title>Functional and Genomic Variation between Human-Derived Isolates of Lachnospiraceae Reveals Inter- and Intra-Species Diversity.</title>
        <authorList>
            <person name="Sorbara M.T."/>
            <person name="Littmann E.R."/>
            <person name="Fontana E."/>
            <person name="Moody T.U."/>
            <person name="Kohout C.E."/>
            <person name="Gjonbalaj M."/>
            <person name="Eaton V."/>
            <person name="Seok R."/>
            <person name="Leiner I.M."/>
            <person name="Pamer E.G."/>
        </authorList>
    </citation>
    <scope>NUCLEOTIDE SEQUENCE [LARGE SCALE GENOMIC DNA]</scope>
    <source>
        <strain evidence="1 2">MSK.2.26</strain>
    </source>
</reference>
<organism evidence="1 2">
    <name type="scientific">Enterocloster clostridioformis</name>
    <dbReference type="NCBI Taxonomy" id="1531"/>
    <lineage>
        <taxon>Bacteria</taxon>
        <taxon>Bacillati</taxon>
        <taxon>Bacillota</taxon>
        <taxon>Clostridia</taxon>
        <taxon>Lachnospirales</taxon>
        <taxon>Lachnospiraceae</taxon>
        <taxon>Enterocloster</taxon>
    </lineage>
</organism>
<evidence type="ECO:0000313" key="2">
    <source>
        <dbReference type="Proteomes" id="UP000719916"/>
    </source>
</evidence>
<name>A0ABD6LDT2_9FIRM</name>
<sequence>MRYKFYSPVQGIIDYDFNKDMEYDAYFDEYCIEDLEKKDFDYLTGEDITVYEEYINQMIEKDLKKELDEGMGLMQYFNYGSRENYKELLEKVKSAYPRIETVRNKAYGVMVCDIQKPLNEKEIEILKDYFAGQYSDGWGEGFAQRGIETLCGVLYLDFYSDDFYIETEDELKNSLESKQDNEMQFEM</sequence>